<dbReference type="PROSITE" id="PS51007">
    <property type="entry name" value="CYTC"/>
    <property type="match status" value="1"/>
</dbReference>
<proteinExistence type="predicted"/>
<keyword evidence="5" id="KW-1133">Transmembrane helix</keyword>
<keyword evidence="2 4" id="KW-0479">Metal-binding</keyword>
<accession>F2IHI4</accession>
<protein>
    <submittedName>
        <fullName evidence="7">Cytochrome c class I</fullName>
    </submittedName>
</protein>
<dbReference type="RefSeq" id="WP_013686519.1">
    <property type="nucleotide sequence ID" value="NC_015321.1"/>
</dbReference>
<keyword evidence="1 4" id="KW-0349">Heme</keyword>
<keyword evidence="5" id="KW-0472">Membrane</keyword>
<dbReference type="KEGG" id="fte:Fluta_1758"/>
<keyword evidence="5" id="KW-0812">Transmembrane</keyword>
<dbReference type="Proteomes" id="UP000007463">
    <property type="component" value="Chromosome"/>
</dbReference>
<evidence type="ECO:0000256" key="4">
    <source>
        <dbReference type="PROSITE-ProRule" id="PRU00433"/>
    </source>
</evidence>
<feature type="transmembrane region" description="Helical" evidence="5">
    <location>
        <begin position="70"/>
        <end position="92"/>
    </location>
</feature>
<evidence type="ECO:0000259" key="6">
    <source>
        <dbReference type="PROSITE" id="PS51007"/>
    </source>
</evidence>
<dbReference type="OrthoDB" id="1488726at2"/>
<sequence>METNWNQLIERYLNNELSAEGKAAFETELQKNKELQKEFELHKLTQELIQRNSFRKLVNQSGKWFHLKKLLVKSALTLVIAGVVAVAVYTAVNWNSFTNKPQFLEQVLLEKLEKHLAFENIDPEYFQFTGQSDVFLSESGVLLSITDKSFLLDGNPYAGEAIVQLQEAQKGSDIVKAGLSTKSGDRLLETQGMFSLNAFTPDGKKLELTTEGVYMQVPVNELKKDMLIFTGVPGKDGAIDWQNPVELERLPKPKDMAEVDLFPPRYEPKLNELKWFKEKTKRDSLYLSFEENNEPGLTDSIYGENDKESLSIKNVPGKGNQFNVSFNGNEKILGAGTPVNAYPTDLELRGKLLFETKCAVCHSPYKDGTGPKLFEVRKKWADGGAKEGSIYQWVDDWNIAATSDPYAREICNIKATAMNTFPELKGKQKEIDAIFDYIDSQLLQVNTAGVDTIQKSHIPPSKVLAIWNKKFNKTNLATQDFEDRMKAIHETCDEKVFDVYAKNLNEPLWKLDQRVVKMGYPQFQQFADQKVGAIKMDDVHQKNLTAFYEKAIETIRETGKKDLEAALKKDLQWDNEVQDERRKEFLRKGLRESTNLNEEYGFNLKNVYKQLGVTAGFQIYGGGTIVNIDKYVMDATITRQSTLITDPETGKTAQITYEPLKVEVSESEQYDKLFLYLFSKEINSYQRIDFKEGKLDYNLNGDMNYHAMIVGMNENGYFYHQINELKAEDLEIVSLKEISEKEFDKRINILNEHRIGKAMSMKDELKWLFKEKANYAVQKKRRENVAFRNLIRPMIYSCMKSESNNSIIGGAKPAGQDEISF</sequence>
<dbReference type="STRING" id="755732.Fluta_1758"/>
<evidence type="ECO:0000256" key="2">
    <source>
        <dbReference type="ARBA" id="ARBA00022723"/>
    </source>
</evidence>
<dbReference type="Pfam" id="PF00034">
    <property type="entry name" value="Cytochrom_C"/>
    <property type="match status" value="1"/>
</dbReference>
<keyword evidence="8" id="KW-1185">Reference proteome</keyword>
<dbReference type="eggNOG" id="COG3474">
    <property type="taxonomic scope" value="Bacteria"/>
</dbReference>
<evidence type="ECO:0000313" key="8">
    <source>
        <dbReference type="Proteomes" id="UP000007463"/>
    </source>
</evidence>
<dbReference type="AlphaFoldDB" id="F2IHI4"/>
<evidence type="ECO:0000256" key="3">
    <source>
        <dbReference type="ARBA" id="ARBA00023004"/>
    </source>
</evidence>
<dbReference type="GO" id="GO:0046872">
    <property type="term" value="F:metal ion binding"/>
    <property type="evidence" value="ECO:0007669"/>
    <property type="project" value="UniProtKB-KW"/>
</dbReference>
<organism evidence="7 8">
    <name type="scientific">Fluviicola taffensis (strain DSM 16823 / NCIMB 13979 / RW262)</name>
    <dbReference type="NCBI Taxonomy" id="755732"/>
    <lineage>
        <taxon>Bacteria</taxon>
        <taxon>Pseudomonadati</taxon>
        <taxon>Bacteroidota</taxon>
        <taxon>Flavobacteriia</taxon>
        <taxon>Flavobacteriales</taxon>
        <taxon>Crocinitomicaceae</taxon>
        <taxon>Fluviicola</taxon>
    </lineage>
</organism>
<keyword evidence="3 4" id="KW-0408">Iron</keyword>
<reference evidence="8" key="2">
    <citation type="submission" date="2011-02" db="EMBL/GenBank/DDBJ databases">
        <title>The complete genome of Fluviicola taffensis DSM 16823.</title>
        <authorList>
            <consortium name="US DOE Joint Genome Institute (JGI-PGF)"/>
            <person name="Lucas S."/>
            <person name="Copeland A."/>
            <person name="Lapidus A."/>
            <person name="Bruce D."/>
            <person name="Goodwin L."/>
            <person name="Pitluck S."/>
            <person name="Kyrpides N."/>
            <person name="Mavromatis K."/>
            <person name="Ivanova N."/>
            <person name="Mikhailova N."/>
            <person name="Pagani I."/>
            <person name="Chertkov O."/>
            <person name="Detter J.C."/>
            <person name="Han C."/>
            <person name="Tapia R."/>
            <person name="Land M."/>
            <person name="Hauser L."/>
            <person name="Markowitz V."/>
            <person name="Cheng J.-F."/>
            <person name="Hugenholtz P."/>
            <person name="Woyke T."/>
            <person name="Wu D."/>
            <person name="Tindall B."/>
            <person name="Pomrenke H.G."/>
            <person name="Brambilla E."/>
            <person name="Klenk H.-P."/>
            <person name="Eisen J.A."/>
        </authorList>
    </citation>
    <scope>NUCLEOTIDE SEQUENCE [LARGE SCALE GENOMIC DNA]</scope>
    <source>
        <strain evidence="8">DSM 16823 / RW262 / RW262</strain>
    </source>
</reference>
<name>F2IHI4_FLUTR</name>
<dbReference type="HOGENOM" id="CLU_344448_0_0_10"/>
<evidence type="ECO:0000256" key="1">
    <source>
        <dbReference type="ARBA" id="ARBA00022617"/>
    </source>
</evidence>
<dbReference type="InterPro" id="IPR036909">
    <property type="entry name" value="Cyt_c-like_dom_sf"/>
</dbReference>
<evidence type="ECO:0000313" key="7">
    <source>
        <dbReference type="EMBL" id="AEA43749.1"/>
    </source>
</evidence>
<gene>
    <name evidence="7" type="ordered locus">Fluta_1758</name>
</gene>
<dbReference type="InterPro" id="IPR009056">
    <property type="entry name" value="Cyt_c-like_dom"/>
</dbReference>
<dbReference type="SUPFAM" id="SSF46626">
    <property type="entry name" value="Cytochrome c"/>
    <property type="match status" value="1"/>
</dbReference>
<dbReference type="Gene3D" id="1.10.760.10">
    <property type="entry name" value="Cytochrome c-like domain"/>
    <property type="match status" value="1"/>
</dbReference>
<dbReference type="GO" id="GO:0020037">
    <property type="term" value="F:heme binding"/>
    <property type="evidence" value="ECO:0007669"/>
    <property type="project" value="InterPro"/>
</dbReference>
<reference evidence="7 8" key="1">
    <citation type="journal article" date="2011" name="Stand. Genomic Sci.">
        <title>Complete genome sequence of the gliding freshwater bacterium Fluviicola taffensis type strain (RW262).</title>
        <authorList>
            <person name="Woyke T."/>
            <person name="Chertkov O."/>
            <person name="Lapidus A."/>
            <person name="Nolan M."/>
            <person name="Lucas S."/>
            <person name="Del Rio T.G."/>
            <person name="Tice H."/>
            <person name="Cheng J.F."/>
            <person name="Tapia R."/>
            <person name="Han C."/>
            <person name="Goodwin L."/>
            <person name="Pitluck S."/>
            <person name="Liolios K."/>
            <person name="Pagani I."/>
            <person name="Ivanova N."/>
            <person name="Huntemann M."/>
            <person name="Mavromatis K."/>
            <person name="Mikhailova N."/>
            <person name="Pati A."/>
            <person name="Chen A."/>
            <person name="Palaniappan K."/>
            <person name="Land M."/>
            <person name="Hauser L."/>
            <person name="Brambilla E.M."/>
            <person name="Rohde M."/>
            <person name="Mwirichia R."/>
            <person name="Sikorski J."/>
            <person name="Tindall B.J."/>
            <person name="Goker M."/>
            <person name="Bristow J."/>
            <person name="Eisen J.A."/>
            <person name="Markowitz V."/>
            <person name="Hugenholtz P."/>
            <person name="Klenk H.P."/>
            <person name="Kyrpides N.C."/>
        </authorList>
    </citation>
    <scope>NUCLEOTIDE SEQUENCE [LARGE SCALE GENOMIC DNA]</scope>
    <source>
        <strain evidence="8">DSM 16823 / RW262 / RW262</strain>
    </source>
</reference>
<dbReference type="GO" id="GO:0009055">
    <property type="term" value="F:electron transfer activity"/>
    <property type="evidence" value="ECO:0007669"/>
    <property type="project" value="InterPro"/>
</dbReference>
<feature type="domain" description="Cytochrome c" evidence="6">
    <location>
        <begin position="345"/>
        <end position="442"/>
    </location>
</feature>
<dbReference type="EMBL" id="CP002542">
    <property type="protein sequence ID" value="AEA43749.1"/>
    <property type="molecule type" value="Genomic_DNA"/>
</dbReference>
<evidence type="ECO:0000256" key="5">
    <source>
        <dbReference type="SAM" id="Phobius"/>
    </source>
</evidence>